<protein>
    <submittedName>
        <fullName evidence="2">Putative ixodes 10 kDa peptide protein</fullName>
    </submittedName>
</protein>
<proteinExistence type="evidence at transcript level"/>
<accession>A0A0K8RIZ0</accession>
<name>A0A0K8RIZ0_IXORI</name>
<sequence>MLPISKMQLIVFAVVLILPALQTEELLSGTKIHQDCMDILVECGDRKCRLEGSDGLHDYNPDSCTLECRGPARPRVPDDVCRGDVVTCSPSTRESLDNWRHRLQTTLNKVLKTWCSHFPKD</sequence>
<dbReference type="AlphaFoldDB" id="A0A0K8RIZ0"/>
<evidence type="ECO:0000313" key="2">
    <source>
        <dbReference type="EMBL" id="JAA70828.1"/>
    </source>
</evidence>
<evidence type="ECO:0000256" key="1">
    <source>
        <dbReference type="SAM" id="SignalP"/>
    </source>
</evidence>
<organism evidence="2">
    <name type="scientific">Ixodes ricinus</name>
    <name type="common">Common tick</name>
    <name type="synonym">Acarus ricinus</name>
    <dbReference type="NCBI Taxonomy" id="34613"/>
    <lineage>
        <taxon>Eukaryota</taxon>
        <taxon>Metazoa</taxon>
        <taxon>Ecdysozoa</taxon>
        <taxon>Arthropoda</taxon>
        <taxon>Chelicerata</taxon>
        <taxon>Arachnida</taxon>
        <taxon>Acari</taxon>
        <taxon>Parasitiformes</taxon>
        <taxon>Ixodida</taxon>
        <taxon>Ixodoidea</taxon>
        <taxon>Ixodidae</taxon>
        <taxon>Ixodinae</taxon>
        <taxon>Ixodes</taxon>
    </lineage>
</organism>
<keyword evidence="1" id="KW-0732">Signal</keyword>
<dbReference type="EMBL" id="GADI01002980">
    <property type="protein sequence ID" value="JAA70828.1"/>
    <property type="molecule type" value="mRNA"/>
</dbReference>
<reference evidence="2" key="1">
    <citation type="submission" date="2012-12" db="EMBL/GenBank/DDBJ databases">
        <title>Identification and characterization of a phenylalanine ammonia-lyase gene family in Isatis indigotica Fort.</title>
        <authorList>
            <person name="Liu Q."/>
            <person name="Chen J."/>
            <person name="Zhou X."/>
            <person name="Di P."/>
            <person name="Xiao Y."/>
            <person name="Xuan H."/>
            <person name="Zhang L."/>
            <person name="Chen W."/>
        </authorList>
    </citation>
    <scope>NUCLEOTIDE SEQUENCE</scope>
    <source>
        <tissue evidence="2">Salivary gland</tissue>
    </source>
</reference>
<feature type="chain" id="PRO_5005518236" evidence="1">
    <location>
        <begin position="24"/>
        <end position="121"/>
    </location>
</feature>
<feature type="signal peptide" evidence="1">
    <location>
        <begin position="1"/>
        <end position="23"/>
    </location>
</feature>